<evidence type="ECO:0000313" key="2">
    <source>
        <dbReference type="EMBL" id="SEH93884.1"/>
    </source>
</evidence>
<sequence>MHEKSPWESLKGIGRALWNYSGTLASLALLIGVLAMMLLHMNSDRGRADEFLYYRGLVDEPDQKMPIGIGHIQKREEANLGEHVRFEYSGGKLRRVVCADAQGVPLAVDSCGVAILKMVYDEAGRVVRKENLDAADHLCNDCSGVAVREFQYDEAGRLVGMKVENVRGELVAPANLGYAEVRYVYDGGRLATTLFLNAKGKPGVNRLGQEELRYIYDEAGQLVAVKNYVAGHPANNVYGYAEKKMAYNERGLVSAISFEDAEGKPALSRNPDEGCMMLSRTYDDAGRCVSERFYNEKGELSLSPVRNYAECAREYDEAGNMLSERYLDDRGDLSVCPQVGYAERVCRYDDGNRVVGEVFRDALGRPGKPEGNPAARACLQKRYVYDGSGTRRRVVSVNGDGSKCMEILNR</sequence>
<dbReference type="Gene3D" id="2.180.10.10">
    <property type="entry name" value="RHS repeat-associated core"/>
    <property type="match status" value="1"/>
</dbReference>
<feature type="transmembrane region" description="Helical" evidence="1">
    <location>
        <begin position="20"/>
        <end position="39"/>
    </location>
</feature>
<keyword evidence="3" id="KW-1185">Reference proteome</keyword>
<evidence type="ECO:0000313" key="3">
    <source>
        <dbReference type="Proteomes" id="UP000176204"/>
    </source>
</evidence>
<proteinExistence type="predicted"/>
<dbReference type="STRING" id="1679444.PYTT_1896"/>
<accession>A0A1H6LYF4</accession>
<dbReference type="Proteomes" id="UP000176204">
    <property type="component" value="Chromosome I"/>
</dbReference>
<keyword evidence="1" id="KW-1133">Transmembrane helix</keyword>
<dbReference type="KEGG" id="agl:PYTT_1896"/>
<gene>
    <name evidence="2" type="ORF">PYTT_1896</name>
</gene>
<dbReference type="EMBL" id="LT629973">
    <property type="protein sequence ID" value="SEH93884.1"/>
    <property type="molecule type" value="Genomic_DNA"/>
</dbReference>
<keyword evidence="1" id="KW-0812">Transmembrane</keyword>
<dbReference type="AlphaFoldDB" id="A0A1H6LYF4"/>
<organism evidence="2 3">
    <name type="scientific">Akkermansia glycaniphila</name>
    <dbReference type="NCBI Taxonomy" id="1679444"/>
    <lineage>
        <taxon>Bacteria</taxon>
        <taxon>Pseudomonadati</taxon>
        <taxon>Verrucomicrobiota</taxon>
        <taxon>Verrucomicrobiia</taxon>
        <taxon>Verrucomicrobiales</taxon>
        <taxon>Akkermansiaceae</taxon>
        <taxon>Akkermansia</taxon>
    </lineage>
</organism>
<reference evidence="3" key="1">
    <citation type="submission" date="2016-09" db="EMBL/GenBank/DDBJ databases">
        <authorList>
            <person name="Koehorst J."/>
        </authorList>
    </citation>
    <scope>NUCLEOTIDE SEQUENCE [LARGE SCALE GENOMIC DNA]</scope>
</reference>
<keyword evidence="1" id="KW-0472">Membrane</keyword>
<evidence type="ECO:0000256" key="1">
    <source>
        <dbReference type="SAM" id="Phobius"/>
    </source>
</evidence>
<protein>
    <submittedName>
        <fullName evidence="2">Uncharacterized protein</fullName>
    </submittedName>
</protein>
<name>A0A1H6LYF4_9BACT</name>
<dbReference type="RefSeq" id="WP_067777855.1">
    <property type="nucleotide sequence ID" value="NZ_LT629973.1"/>
</dbReference>